<evidence type="ECO:0000313" key="2">
    <source>
        <dbReference type="Proteomes" id="UP000234681"/>
    </source>
</evidence>
<organism evidence="1 2">
    <name type="scientific">Rattus norvegicus</name>
    <name type="common">Rat</name>
    <dbReference type="NCBI Taxonomy" id="10116"/>
    <lineage>
        <taxon>Eukaryota</taxon>
        <taxon>Metazoa</taxon>
        <taxon>Chordata</taxon>
        <taxon>Craniata</taxon>
        <taxon>Vertebrata</taxon>
        <taxon>Euteleostomi</taxon>
        <taxon>Mammalia</taxon>
        <taxon>Eutheria</taxon>
        <taxon>Euarchontoglires</taxon>
        <taxon>Glires</taxon>
        <taxon>Rodentia</taxon>
        <taxon>Myomorpha</taxon>
        <taxon>Muroidea</taxon>
        <taxon>Muridae</taxon>
        <taxon>Murinae</taxon>
        <taxon>Rattus</taxon>
    </lineage>
</organism>
<sequence>MKMQKCTSSSILVKSKLSDQHSRGKVVVYTFDPNTWKAE</sequence>
<protein>
    <submittedName>
        <fullName evidence="1">RCG43576</fullName>
    </submittedName>
</protein>
<gene>
    <name evidence="1" type="ORF">rCG_43576</name>
</gene>
<name>A6JJB6_RAT</name>
<accession>A6JJB6</accession>
<evidence type="ECO:0000313" key="1">
    <source>
        <dbReference type="EMBL" id="EDM18616.1"/>
    </source>
</evidence>
<proteinExistence type="predicted"/>
<dbReference type="EMBL" id="CH473987">
    <property type="protein sequence ID" value="EDM18616.1"/>
    <property type="molecule type" value="Genomic_DNA"/>
</dbReference>
<dbReference type="Proteomes" id="UP000234681">
    <property type="component" value="Chromosome 9"/>
</dbReference>
<dbReference type="AlphaFoldDB" id="A6JJB6"/>
<reference evidence="1 2" key="1">
    <citation type="submission" date="2005-09" db="EMBL/GenBank/DDBJ databases">
        <authorList>
            <person name="Mural R.J."/>
            <person name="Li P.W."/>
            <person name="Adams M.D."/>
            <person name="Amanatides P.G."/>
            <person name="Baden-Tillson H."/>
            <person name="Barnstead M."/>
            <person name="Chin S.H."/>
            <person name="Dew I."/>
            <person name="Evans C.A."/>
            <person name="Ferriera S."/>
            <person name="Flanigan M."/>
            <person name="Fosler C."/>
            <person name="Glodek A."/>
            <person name="Gu Z."/>
            <person name="Holt R.A."/>
            <person name="Jennings D."/>
            <person name="Kraft C.L."/>
            <person name="Lu F."/>
            <person name="Nguyen T."/>
            <person name="Nusskern D.R."/>
            <person name="Pfannkoch C.M."/>
            <person name="Sitter C."/>
            <person name="Sutton G.G."/>
            <person name="Venter J.C."/>
            <person name="Wang Z."/>
            <person name="Woodage T."/>
            <person name="Zheng X.H."/>
            <person name="Zhong F."/>
        </authorList>
    </citation>
    <scope>NUCLEOTIDE SEQUENCE [LARGE SCALE GENOMIC DNA]</scope>
    <source>
        <strain>BN</strain>
        <strain evidence="2">Sprague-Dawley</strain>
    </source>
</reference>